<dbReference type="Pfam" id="PF00990">
    <property type="entry name" value="GGDEF"/>
    <property type="match status" value="1"/>
</dbReference>
<dbReference type="PROSITE" id="PS50887">
    <property type="entry name" value="GGDEF"/>
    <property type="match status" value="1"/>
</dbReference>
<dbReference type="InterPro" id="IPR003018">
    <property type="entry name" value="GAF"/>
</dbReference>
<keyword evidence="2" id="KW-0418">Kinase</keyword>
<dbReference type="Proteomes" id="UP001596501">
    <property type="component" value="Unassembled WGS sequence"/>
</dbReference>
<dbReference type="InterPro" id="IPR052155">
    <property type="entry name" value="Biofilm_reg_signaling"/>
</dbReference>
<dbReference type="Pfam" id="PF12860">
    <property type="entry name" value="PAS_7"/>
    <property type="match status" value="1"/>
</dbReference>
<dbReference type="Pfam" id="PF00563">
    <property type="entry name" value="EAL"/>
    <property type="match status" value="1"/>
</dbReference>
<evidence type="ECO:0000259" key="4">
    <source>
        <dbReference type="PROSITE" id="PS50110"/>
    </source>
</evidence>
<dbReference type="SMART" id="SM00052">
    <property type="entry name" value="EAL"/>
    <property type="match status" value="1"/>
</dbReference>
<protein>
    <submittedName>
        <fullName evidence="9">EAL domain-containing protein</fullName>
    </submittedName>
</protein>
<feature type="domain" description="GGDEF" evidence="8">
    <location>
        <begin position="860"/>
        <end position="998"/>
    </location>
</feature>
<dbReference type="SMART" id="SM00091">
    <property type="entry name" value="PAS"/>
    <property type="match status" value="4"/>
</dbReference>
<dbReference type="SMART" id="SM00086">
    <property type="entry name" value="PAC"/>
    <property type="match status" value="3"/>
</dbReference>
<gene>
    <name evidence="9" type="ORF">ACFQPB_04725</name>
</gene>
<dbReference type="Pfam" id="PF08447">
    <property type="entry name" value="PAS_3"/>
    <property type="match status" value="1"/>
</dbReference>
<dbReference type="InterPro" id="IPR013655">
    <property type="entry name" value="PAS_fold_3"/>
</dbReference>
<evidence type="ECO:0000313" key="10">
    <source>
        <dbReference type="Proteomes" id="UP001596501"/>
    </source>
</evidence>
<dbReference type="PANTHER" id="PTHR44757:SF2">
    <property type="entry name" value="BIOFILM ARCHITECTURE MAINTENANCE PROTEIN MBAA"/>
    <property type="match status" value="1"/>
</dbReference>
<dbReference type="Pfam" id="PF13426">
    <property type="entry name" value="PAS_9"/>
    <property type="match status" value="1"/>
</dbReference>
<keyword evidence="1" id="KW-0808">Transferase</keyword>
<comment type="caution">
    <text evidence="3">Lacks conserved residue(s) required for the propagation of feature annotation.</text>
</comment>
<name>A0ABW2QFA4_9BURK</name>
<dbReference type="SUPFAM" id="SSF52172">
    <property type="entry name" value="CheY-like"/>
    <property type="match status" value="1"/>
</dbReference>
<dbReference type="InterPro" id="IPR000014">
    <property type="entry name" value="PAS"/>
</dbReference>
<sequence>MVFTALLIDADPQRVHALSGALVSLGAVQPVEVVSSRAAAVQRLTHDGPVPEVVVMALMLPDGCMTEPDLPWERWPALVHVAPGEEALAAQAMRRGVSDYFIVDPAAGYLHAFPEQVRAVMAKADNLRQLQSTVQRLDLVLGAVDLGLWDRDLRSGRELMDERWFALLGHVRGDMETDHGRWLSLVHPADALQLERQRQLVVSGDLSMLETEFRMRHRTGHWVWIHSRGRTVAHAPDGTPLRMVGSHADVSTRKQAEHTLARQHRLLQAVSRAQNSYIEQSHLQGAFQLLLEELLQVTDSEYGLVGEVVPRPGSVPYLRIHAMTNIAWDAPSQALYAKVAEGGMVFDSPDSLLGVTLRTGEAVIANDPNNDPRATGRPHGHPPLRAYLGLPVKLDGELVALVGLANQPEGYTQADADFLAPFISTVGQLFRAWRVEQQRTQAQQELQIALDSMDQGLLRVDAHGVVTRFNQRALDLLDLPAALLASKPDFHALVNHQKEQGAFGPQFELVDPGGRAYVSDAARLDSEGLPAPGSYWRRTLKGLALEVRTRALPDGGMVRTYADVTGYFDAQEALAQSEARFRSLVELSSDWYWEQDAQFRFVQAAGDLERGTGMSIEDHLGKTRQEIGALNMTDADWAEHQRRLEAHQVFRDLELLREGEHGQTFWVSMSGAPIFDAMGRFTGYRGVGRNIDARMKAQQEVQAARHRLQAILEAIPDPLFEITADGHYVYVSCNDERLLAMSPEHLLGRHINEVLAPEAAEVVQAAIDEARAQGASVGRQYPLLLPEGERWFELSVTRKPVQVGETERFIMLAHDVTDRKHAEEEIERLAFHDVLTGLPNRRLLLDRLAMAITGSVRAGQHGALLFIDLDNFKDLNDTLGHDRGDELLQLVAQRLQSGVRSADTVARLGGDEFVLMLVGLHADVAQAASEAEAIARKVLVMLNQPYVLAGREHNSSPSIGVALFGHGDDTVDELLKRADLAMYRAKIEGRNTLRFFDPQMQAAVLARASLEADLRVGLQRDELALFFQPVVDAAGRMVGAEALVRWRHPQRGMVSPADFIPVAEQSGLILPLGQWVLERACDRLRGWADTPGLAHMSLAVNISAREFRSAGFVAQVSEAVARAGINPSRLKLELTESVLLHDTEEIADKMNRLRACGLSFSLDDFGTGYSSLSYLKRLPLDQLKIDQSFVRDVLDDPDDAAIVRTILALAQSLGLAVVAEGVETRGQRDFLALNGCLQFQGYLFGRPSPNMDDFTPLL</sequence>
<evidence type="ECO:0000259" key="6">
    <source>
        <dbReference type="PROSITE" id="PS50113"/>
    </source>
</evidence>
<dbReference type="InterPro" id="IPR000160">
    <property type="entry name" value="GGDEF_dom"/>
</dbReference>
<dbReference type="InterPro" id="IPR001633">
    <property type="entry name" value="EAL_dom"/>
</dbReference>
<dbReference type="Gene3D" id="3.30.450.20">
    <property type="entry name" value="PAS domain"/>
    <property type="match status" value="4"/>
</dbReference>
<dbReference type="InterPro" id="IPR035965">
    <property type="entry name" value="PAS-like_dom_sf"/>
</dbReference>
<feature type="domain" description="PAS" evidence="5">
    <location>
        <begin position="704"/>
        <end position="774"/>
    </location>
</feature>
<dbReference type="Pfam" id="PF08448">
    <property type="entry name" value="PAS_4"/>
    <property type="match status" value="1"/>
</dbReference>
<feature type="domain" description="EAL" evidence="7">
    <location>
        <begin position="1007"/>
        <end position="1258"/>
    </location>
</feature>
<dbReference type="SUPFAM" id="SSF55785">
    <property type="entry name" value="PYP-like sensor domain (PAS domain)"/>
    <property type="match status" value="4"/>
</dbReference>
<evidence type="ECO:0000256" key="1">
    <source>
        <dbReference type="ARBA" id="ARBA00022679"/>
    </source>
</evidence>
<dbReference type="SUPFAM" id="SSF141868">
    <property type="entry name" value="EAL domain-like"/>
    <property type="match status" value="1"/>
</dbReference>
<dbReference type="InterPro" id="IPR029787">
    <property type="entry name" value="Nucleotide_cyclase"/>
</dbReference>
<evidence type="ECO:0000259" key="5">
    <source>
        <dbReference type="PROSITE" id="PS50112"/>
    </source>
</evidence>
<dbReference type="Gene3D" id="3.30.70.270">
    <property type="match status" value="1"/>
</dbReference>
<feature type="domain" description="Response regulatory" evidence="4">
    <location>
        <begin position="4"/>
        <end position="118"/>
    </location>
</feature>
<proteinExistence type="predicted"/>
<reference evidence="10" key="1">
    <citation type="journal article" date="2019" name="Int. J. Syst. Evol. Microbiol.">
        <title>The Global Catalogue of Microorganisms (GCM) 10K type strain sequencing project: providing services to taxonomists for standard genome sequencing and annotation.</title>
        <authorList>
            <consortium name="The Broad Institute Genomics Platform"/>
            <consortium name="The Broad Institute Genome Sequencing Center for Infectious Disease"/>
            <person name="Wu L."/>
            <person name="Ma J."/>
        </authorList>
    </citation>
    <scope>NUCLEOTIDE SEQUENCE [LARGE SCALE GENOMIC DNA]</scope>
    <source>
        <strain evidence="10">CGMCC 1.12371</strain>
    </source>
</reference>
<dbReference type="InterPro" id="IPR043128">
    <property type="entry name" value="Rev_trsase/Diguanyl_cyclase"/>
</dbReference>
<dbReference type="SUPFAM" id="SSF55781">
    <property type="entry name" value="GAF domain-like"/>
    <property type="match status" value="1"/>
</dbReference>
<dbReference type="PROSITE" id="PS50113">
    <property type="entry name" value="PAC"/>
    <property type="match status" value="2"/>
</dbReference>
<dbReference type="PROSITE" id="PS50112">
    <property type="entry name" value="PAS"/>
    <property type="match status" value="1"/>
</dbReference>
<dbReference type="EMBL" id="JBHTCA010000003">
    <property type="protein sequence ID" value="MFC7408155.1"/>
    <property type="molecule type" value="Genomic_DNA"/>
</dbReference>
<evidence type="ECO:0000259" key="7">
    <source>
        <dbReference type="PROSITE" id="PS50883"/>
    </source>
</evidence>
<dbReference type="Pfam" id="PF13185">
    <property type="entry name" value="GAF_2"/>
    <property type="match status" value="1"/>
</dbReference>
<keyword evidence="10" id="KW-1185">Reference proteome</keyword>
<dbReference type="InterPro" id="IPR001610">
    <property type="entry name" value="PAC"/>
</dbReference>
<dbReference type="Gene3D" id="3.30.450.40">
    <property type="match status" value="1"/>
</dbReference>
<dbReference type="CDD" id="cd01949">
    <property type="entry name" value="GGDEF"/>
    <property type="match status" value="1"/>
</dbReference>
<dbReference type="InterPro" id="IPR011006">
    <property type="entry name" value="CheY-like_superfamily"/>
</dbReference>
<dbReference type="InterPro" id="IPR013656">
    <property type="entry name" value="PAS_4"/>
</dbReference>
<dbReference type="SUPFAM" id="SSF55073">
    <property type="entry name" value="Nucleotide cyclase"/>
    <property type="match status" value="1"/>
</dbReference>
<comment type="caution">
    <text evidence="9">The sequence shown here is derived from an EMBL/GenBank/DDBJ whole genome shotgun (WGS) entry which is preliminary data.</text>
</comment>
<evidence type="ECO:0000259" key="8">
    <source>
        <dbReference type="PROSITE" id="PS50887"/>
    </source>
</evidence>
<dbReference type="SMART" id="SM00065">
    <property type="entry name" value="GAF"/>
    <property type="match status" value="1"/>
</dbReference>
<evidence type="ECO:0000313" key="9">
    <source>
        <dbReference type="EMBL" id="MFC7408155.1"/>
    </source>
</evidence>
<dbReference type="SMART" id="SM00267">
    <property type="entry name" value="GGDEF"/>
    <property type="match status" value="1"/>
</dbReference>
<dbReference type="NCBIfam" id="TIGR00254">
    <property type="entry name" value="GGDEF"/>
    <property type="match status" value="1"/>
</dbReference>
<dbReference type="PROSITE" id="PS50110">
    <property type="entry name" value="RESPONSE_REGULATORY"/>
    <property type="match status" value="1"/>
</dbReference>
<dbReference type="PROSITE" id="PS50883">
    <property type="entry name" value="EAL"/>
    <property type="match status" value="1"/>
</dbReference>
<dbReference type="InterPro" id="IPR029016">
    <property type="entry name" value="GAF-like_dom_sf"/>
</dbReference>
<evidence type="ECO:0000256" key="2">
    <source>
        <dbReference type="ARBA" id="ARBA00022777"/>
    </source>
</evidence>
<dbReference type="InterPro" id="IPR000700">
    <property type="entry name" value="PAS-assoc_C"/>
</dbReference>
<dbReference type="Gene3D" id="3.20.20.450">
    <property type="entry name" value="EAL domain"/>
    <property type="match status" value="1"/>
</dbReference>
<dbReference type="CDD" id="cd00130">
    <property type="entry name" value="PAS"/>
    <property type="match status" value="2"/>
</dbReference>
<organism evidence="9 10">
    <name type="scientific">Hydrogenophaga atypica</name>
    <dbReference type="NCBI Taxonomy" id="249409"/>
    <lineage>
        <taxon>Bacteria</taxon>
        <taxon>Pseudomonadati</taxon>
        <taxon>Pseudomonadota</taxon>
        <taxon>Betaproteobacteria</taxon>
        <taxon>Burkholderiales</taxon>
        <taxon>Comamonadaceae</taxon>
        <taxon>Hydrogenophaga</taxon>
    </lineage>
</organism>
<feature type="domain" description="PAC" evidence="6">
    <location>
        <begin position="209"/>
        <end position="262"/>
    </location>
</feature>
<feature type="domain" description="PAC" evidence="6">
    <location>
        <begin position="651"/>
        <end position="703"/>
    </location>
</feature>
<dbReference type="InterPro" id="IPR001789">
    <property type="entry name" value="Sig_transdc_resp-reg_receiver"/>
</dbReference>
<dbReference type="PANTHER" id="PTHR44757">
    <property type="entry name" value="DIGUANYLATE CYCLASE DGCP"/>
    <property type="match status" value="1"/>
</dbReference>
<evidence type="ECO:0000256" key="3">
    <source>
        <dbReference type="PROSITE-ProRule" id="PRU00169"/>
    </source>
</evidence>
<dbReference type="CDD" id="cd01948">
    <property type="entry name" value="EAL"/>
    <property type="match status" value="1"/>
</dbReference>
<dbReference type="InterPro" id="IPR035919">
    <property type="entry name" value="EAL_sf"/>
</dbReference>
<accession>A0ABW2QFA4</accession>
<dbReference type="NCBIfam" id="TIGR00229">
    <property type="entry name" value="sensory_box"/>
    <property type="match status" value="2"/>
</dbReference>